<accession>A0ABY8K7B2</accession>
<evidence type="ECO:0000313" key="2">
    <source>
        <dbReference type="EMBL" id="WGD42715.1"/>
    </source>
</evidence>
<proteinExistence type="predicted"/>
<evidence type="ECO:0000313" key="3">
    <source>
        <dbReference type="Proteomes" id="UP001216440"/>
    </source>
</evidence>
<name>A0ABY8K7B2_9ACTN</name>
<gene>
    <name evidence="2" type="ORF">PYS65_22640</name>
</gene>
<reference evidence="2 3" key="1">
    <citation type="submission" date="2023-03" db="EMBL/GenBank/DDBJ databases">
        <authorList>
            <person name="Mo P."/>
        </authorList>
    </citation>
    <scope>NUCLEOTIDE SEQUENCE [LARGE SCALE GENOMIC DNA]</scope>
    <source>
        <strain evidence="2 3">HUAS 5</strain>
    </source>
</reference>
<protein>
    <submittedName>
        <fullName evidence="2">Uncharacterized protein</fullName>
    </submittedName>
</protein>
<feature type="region of interest" description="Disordered" evidence="1">
    <location>
        <begin position="1"/>
        <end position="20"/>
    </location>
</feature>
<keyword evidence="3" id="KW-1185">Reference proteome</keyword>
<evidence type="ECO:0000256" key="1">
    <source>
        <dbReference type="SAM" id="MobiDB-lite"/>
    </source>
</evidence>
<dbReference type="EMBL" id="CP121682">
    <property type="protein sequence ID" value="WGD42715.1"/>
    <property type="molecule type" value="Genomic_DNA"/>
</dbReference>
<organism evidence="2 3">
    <name type="scientific">Streptomyces cathayae</name>
    <dbReference type="NCBI Taxonomy" id="3031124"/>
    <lineage>
        <taxon>Bacteria</taxon>
        <taxon>Bacillati</taxon>
        <taxon>Actinomycetota</taxon>
        <taxon>Actinomycetes</taxon>
        <taxon>Kitasatosporales</taxon>
        <taxon>Streptomycetaceae</taxon>
        <taxon>Streptomyces</taxon>
    </lineage>
</organism>
<dbReference type="Proteomes" id="UP001216440">
    <property type="component" value="Chromosome"/>
</dbReference>
<sequence>MAIHTRRFKAQGAGAGEQLRDTAAEGLDEVCFRDGGRRARGLKVEFTDVGHPAFDLEQPTGHRVSRSRL</sequence>
<dbReference type="RefSeq" id="WP_279335766.1">
    <property type="nucleotide sequence ID" value="NZ_CP121682.1"/>
</dbReference>